<dbReference type="PANTHER" id="PTHR10791">
    <property type="entry name" value="RAG1-ACTIVATING PROTEIN 1"/>
    <property type="match status" value="1"/>
</dbReference>
<dbReference type="AlphaFoldDB" id="A0AA41RSS4"/>
<name>A0AA41RSS4_PAPNU</name>
<proteinExistence type="predicted"/>
<feature type="transmembrane region" description="Helical" evidence="1">
    <location>
        <begin position="62"/>
        <end position="82"/>
    </location>
</feature>
<evidence type="ECO:0000256" key="1">
    <source>
        <dbReference type="SAM" id="Phobius"/>
    </source>
</evidence>
<evidence type="ECO:0000313" key="3">
    <source>
        <dbReference type="Proteomes" id="UP001177140"/>
    </source>
</evidence>
<dbReference type="EMBL" id="JAJJMA010022545">
    <property type="protein sequence ID" value="MCL7023474.1"/>
    <property type="molecule type" value="Genomic_DNA"/>
</dbReference>
<organism evidence="2 3">
    <name type="scientific">Papaver nudicaule</name>
    <name type="common">Iceland poppy</name>
    <dbReference type="NCBI Taxonomy" id="74823"/>
    <lineage>
        <taxon>Eukaryota</taxon>
        <taxon>Viridiplantae</taxon>
        <taxon>Streptophyta</taxon>
        <taxon>Embryophyta</taxon>
        <taxon>Tracheophyta</taxon>
        <taxon>Spermatophyta</taxon>
        <taxon>Magnoliopsida</taxon>
        <taxon>Ranunculales</taxon>
        <taxon>Papaveraceae</taxon>
        <taxon>Papaveroideae</taxon>
        <taxon>Papaver</taxon>
    </lineage>
</organism>
<dbReference type="InterPro" id="IPR047664">
    <property type="entry name" value="SWEET"/>
</dbReference>
<evidence type="ECO:0000313" key="2">
    <source>
        <dbReference type="EMBL" id="MCL7023474.1"/>
    </source>
</evidence>
<accession>A0AA41RSS4</accession>
<keyword evidence="1" id="KW-1133">Transmembrane helix</keyword>
<feature type="non-terminal residue" evidence="2">
    <location>
        <position position="84"/>
    </location>
</feature>
<dbReference type="GO" id="GO:0051119">
    <property type="term" value="F:sugar transmembrane transporter activity"/>
    <property type="evidence" value="ECO:0007669"/>
    <property type="project" value="InterPro"/>
</dbReference>
<sequence length="84" mass="8940">MLIVTVNGAGAILQAIYVTLFIIYAPRDSKVKHLKLAGILNVGFYLTVVLITLLATRGTVRLTVVGFLCAGLTLGMYASPLVSM</sequence>
<dbReference type="GO" id="GO:0016020">
    <property type="term" value="C:membrane"/>
    <property type="evidence" value="ECO:0007669"/>
    <property type="project" value="TreeGrafter"/>
</dbReference>
<keyword evidence="1" id="KW-0472">Membrane</keyword>
<feature type="transmembrane region" description="Helical" evidence="1">
    <location>
        <begin position="36"/>
        <end position="56"/>
    </location>
</feature>
<reference evidence="2" key="1">
    <citation type="submission" date="2022-03" db="EMBL/GenBank/DDBJ databases">
        <title>A functionally conserved STORR gene fusion in Papaver species that diverged 16.8 million years ago.</title>
        <authorList>
            <person name="Catania T."/>
        </authorList>
    </citation>
    <scope>NUCLEOTIDE SEQUENCE</scope>
    <source>
        <strain evidence="2">S-191538</strain>
    </source>
</reference>
<dbReference type="Proteomes" id="UP001177140">
    <property type="component" value="Unassembled WGS sequence"/>
</dbReference>
<dbReference type="PANTHER" id="PTHR10791:SF142">
    <property type="entry name" value="BIDIRECTIONAL SUGAR TRANSPORTER SWEET16"/>
    <property type="match status" value="1"/>
</dbReference>
<keyword evidence="1" id="KW-0812">Transmembrane</keyword>
<comment type="caution">
    <text evidence="2">The sequence shown here is derived from an EMBL/GenBank/DDBJ whole genome shotgun (WGS) entry which is preliminary data.</text>
</comment>
<feature type="transmembrane region" description="Helical" evidence="1">
    <location>
        <begin position="6"/>
        <end position="24"/>
    </location>
</feature>
<keyword evidence="3" id="KW-1185">Reference proteome</keyword>
<protein>
    <submittedName>
        <fullName evidence="2">Uncharacterized protein</fullName>
    </submittedName>
</protein>
<gene>
    <name evidence="2" type="ORF">MKW94_029286</name>
</gene>